<gene>
    <name evidence="1" type="ORF">ABG768_004144</name>
</gene>
<accession>A0AAW1ZUQ3</accession>
<proteinExistence type="predicted"/>
<comment type="caution">
    <text evidence="1">The sequence shown here is derived from an EMBL/GenBank/DDBJ whole genome shotgun (WGS) entry which is preliminary data.</text>
</comment>
<evidence type="ECO:0000313" key="1">
    <source>
        <dbReference type="EMBL" id="KAK9965030.1"/>
    </source>
</evidence>
<name>A0AAW1ZUQ3_CULAL</name>
<protein>
    <submittedName>
        <fullName evidence="1">Uncharacterized protein</fullName>
    </submittedName>
</protein>
<dbReference type="AlphaFoldDB" id="A0AAW1ZUQ3"/>
<dbReference type="Proteomes" id="UP001479290">
    <property type="component" value="Unassembled WGS sequence"/>
</dbReference>
<organism evidence="1 2">
    <name type="scientific">Culter alburnus</name>
    <name type="common">Topmouth culter</name>
    <dbReference type="NCBI Taxonomy" id="194366"/>
    <lineage>
        <taxon>Eukaryota</taxon>
        <taxon>Metazoa</taxon>
        <taxon>Chordata</taxon>
        <taxon>Craniata</taxon>
        <taxon>Vertebrata</taxon>
        <taxon>Euteleostomi</taxon>
        <taxon>Actinopterygii</taxon>
        <taxon>Neopterygii</taxon>
        <taxon>Teleostei</taxon>
        <taxon>Ostariophysi</taxon>
        <taxon>Cypriniformes</taxon>
        <taxon>Xenocyprididae</taxon>
        <taxon>Xenocypridinae</taxon>
        <taxon>Culter</taxon>
    </lineage>
</organism>
<sequence length="103" mass="12178">MGMKFLENVGNNQCSLLVVPRSNPLQERWRRPTSEQRRCSRVYEESDRRCEETVLKKRTMQKSNPKGYSTIFKQGMICNNYRCVRDSEGCFENEIMWKCQGTA</sequence>
<evidence type="ECO:0000313" key="2">
    <source>
        <dbReference type="Proteomes" id="UP001479290"/>
    </source>
</evidence>
<reference evidence="1 2" key="1">
    <citation type="submission" date="2024-05" db="EMBL/GenBank/DDBJ databases">
        <title>A high-quality chromosomal-level genome assembly of Topmouth culter (Culter alburnus).</title>
        <authorList>
            <person name="Zhao H."/>
        </authorList>
    </citation>
    <scope>NUCLEOTIDE SEQUENCE [LARGE SCALE GENOMIC DNA]</scope>
    <source>
        <strain evidence="1">CATC2023</strain>
        <tissue evidence="1">Muscle</tissue>
    </source>
</reference>
<keyword evidence="2" id="KW-1185">Reference proteome</keyword>
<dbReference type="EMBL" id="JAWDJR010000012">
    <property type="protein sequence ID" value="KAK9965030.1"/>
    <property type="molecule type" value="Genomic_DNA"/>
</dbReference>